<name>A0ACB9G6C3_CICIN</name>
<dbReference type="EMBL" id="CM042010">
    <property type="protein sequence ID" value="KAI3778332.1"/>
    <property type="molecule type" value="Genomic_DNA"/>
</dbReference>
<comment type="caution">
    <text evidence="1">The sequence shown here is derived from an EMBL/GenBank/DDBJ whole genome shotgun (WGS) entry which is preliminary data.</text>
</comment>
<evidence type="ECO:0000313" key="1">
    <source>
        <dbReference type="EMBL" id="KAI3778332.1"/>
    </source>
</evidence>
<keyword evidence="2" id="KW-1185">Reference proteome</keyword>
<protein>
    <submittedName>
        <fullName evidence="1">Uncharacterized protein</fullName>
    </submittedName>
</protein>
<accession>A0ACB9G6C3</accession>
<dbReference type="Proteomes" id="UP001055811">
    <property type="component" value="Linkage Group LG02"/>
</dbReference>
<evidence type="ECO:0000313" key="2">
    <source>
        <dbReference type="Proteomes" id="UP001055811"/>
    </source>
</evidence>
<organism evidence="1 2">
    <name type="scientific">Cichorium intybus</name>
    <name type="common">Chicory</name>
    <dbReference type="NCBI Taxonomy" id="13427"/>
    <lineage>
        <taxon>Eukaryota</taxon>
        <taxon>Viridiplantae</taxon>
        <taxon>Streptophyta</taxon>
        <taxon>Embryophyta</taxon>
        <taxon>Tracheophyta</taxon>
        <taxon>Spermatophyta</taxon>
        <taxon>Magnoliopsida</taxon>
        <taxon>eudicotyledons</taxon>
        <taxon>Gunneridae</taxon>
        <taxon>Pentapetalae</taxon>
        <taxon>asterids</taxon>
        <taxon>campanulids</taxon>
        <taxon>Asterales</taxon>
        <taxon>Asteraceae</taxon>
        <taxon>Cichorioideae</taxon>
        <taxon>Cichorieae</taxon>
        <taxon>Cichoriinae</taxon>
        <taxon>Cichorium</taxon>
    </lineage>
</organism>
<sequence>MAAIEQSDVVVVVVPFPAQGHLNQLLHLSRLIAAYSVPIHIIATTTHSRQAKTRIHGWDPLSIDTVHFHDYPTPYFPSPPPDPTAAIKFPSQLIPSFKSAMHLRQPFVDLLSTLSPASKRVVVIYDYMMGPVVQDVSYYANAEAYMFSCCSAFASFWYHREATGKPTLDGELESVEKEIPSGEDCCSTEGLQFILSTHVSYKTFTSGTILDACRIVEGKYIDLLEQEENQDHQKLWALGPFNPVAITHDPSHNRHRLFDWLEKQAPNSVLYVSFGTTTSISNEQIQEIALGLQKSEQRFIWVLRDADKGDIFEGEVRKIELPKGFEESVGEKGLVVVDWVPQSEILAHPSTGGFMTHCGWNSSMESLTMGVPMAAWPMHSDQPRNAMLIVRVLNVGIYVRDWTQRKELVTSTVVEEVVRRLMASDEGAEMRKRAAELGDRVRRSVVEGGVTRMELDAFFAHITR</sequence>
<reference evidence="2" key="1">
    <citation type="journal article" date="2022" name="Mol. Ecol. Resour.">
        <title>The genomes of chicory, endive, great burdock and yacon provide insights into Asteraceae palaeo-polyploidization history and plant inulin production.</title>
        <authorList>
            <person name="Fan W."/>
            <person name="Wang S."/>
            <person name="Wang H."/>
            <person name="Wang A."/>
            <person name="Jiang F."/>
            <person name="Liu H."/>
            <person name="Zhao H."/>
            <person name="Xu D."/>
            <person name="Zhang Y."/>
        </authorList>
    </citation>
    <scope>NUCLEOTIDE SEQUENCE [LARGE SCALE GENOMIC DNA]</scope>
    <source>
        <strain evidence="2">cv. Punajuju</strain>
    </source>
</reference>
<reference evidence="1 2" key="2">
    <citation type="journal article" date="2022" name="Mol. Ecol. Resour.">
        <title>The genomes of chicory, endive, great burdock and yacon provide insights into Asteraceae paleo-polyploidization history and plant inulin production.</title>
        <authorList>
            <person name="Fan W."/>
            <person name="Wang S."/>
            <person name="Wang H."/>
            <person name="Wang A."/>
            <person name="Jiang F."/>
            <person name="Liu H."/>
            <person name="Zhao H."/>
            <person name="Xu D."/>
            <person name="Zhang Y."/>
        </authorList>
    </citation>
    <scope>NUCLEOTIDE SEQUENCE [LARGE SCALE GENOMIC DNA]</scope>
    <source>
        <strain evidence="2">cv. Punajuju</strain>
        <tissue evidence="1">Leaves</tissue>
    </source>
</reference>
<gene>
    <name evidence="1" type="ORF">L2E82_07548</name>
</gene>
<proteinExistence type="predicted"/>